<dbReference type="AlphaFoldDB" id="A0A2J6RFW4"/>
<keyword evidence="4" id="KW-1185">Reference proteome</keyword>
<feature type="domain" description="Peptidase A1" evidence="2">
    <location>
        <begin position="82"/>
        <end position="434"/>
    </location>
</feature>
<dbReference type="PROSITE" id="PS51767">
    <property type="entry name" value="PEPTIDASE_A1"/>
    <property type="match status" value="1"/>
</dbReference>
<dbReference type="EMBL" id="KZ613949">
    <property type="protein sequence ID" value="PMD37388.1"/>
    <property type="molecule type" value="Genomic_DNA"/>
</dbReference>
<dbReference type="InterPro" id="IPR033121">
    <property type="entry name" value="PEPTIDASE_A1"/>
</dbReference>
<dbReference type="PANTHER" id="PTHR47966:SF51">
    <property type="entry name" value="BETA-SITE APP-CLEAVING ENZYME, ISOFORM A-RELATED"/>
    <property type="match status" value="1"/>
</dbReference>
<accession>A0A2J6RFW4</accession>
<dbReference type="CDD" id="cd05471">
    <property type="entry name" value="pepsin_like"/>
    <property type="match status" value="1"/>
</dbReference>
<proteinExistence type="inferred from homology"/>
<gene>
    <name evidence="3" type="ORF">L207DRAFT_514663</name>
</gene>
<dbReference type="SUPFAM" id="SSF50630">
    <property type="entry name" value="Acid proteases"/>
    <property type="match status" value="1"/>
</dbReference>
<dbReference type="STRING" id="1149755.A0A2J6RFW4"/>
<dbReference type="Gene3D" id="2.40.70.10">
    <property type="entry name" value="Acid Proteases"/>
    <property type="match status" value="2"/>
</dbReference>
<keyword evidence="3" id="KW-0378">Hydrolase</keyword>
<protein>
    <submittedName>
        <fullName evidence="3">Acid protease</fullName>
    </submittedName>
</protein>
<dbReference type="GO" id="GO:0006508">
    <property type="term" value="P:proteolysis"/>
    <property type="evidence" value="ECO:0007669"/>
    <property type="project" value="UniProtKB-KW"/>
</dbReference>
<dbReference type="GO" id="GO:0004190">
    <property type="term" value="F:aspartic-type endopeptidase activity"/>
    <property type="evidence" value="ECO:0007669"/>
    <property type="project" value="InterPro"/>
</dbReference>
<name>A0A2J6RFW4_HYAVF</name>
<dbReference type="PANTHER" id="PTHR47966">
    <property type="entry name" value="BETA-SITE APP-CLEAVING ENZYME, ISOFORM A-RELATED"/>
    <property type="match status" value="1"/>
</dbReference>
<keyword evidence="3" id="KW-0645">Protease</keyword>
<evidence type="ECO:0000313" key="3">
    <source>
        <dbReference type="EMBL" id="PMD37388.1"/>
    </source>
</evidence>
<dbReference type="Pfam" id="PF00026">
    <property type="entry name" value="Asp"/>
    <property type="match status" value="1"/>
</dbReference>
<sequence>MCGWWPVSFPSSLTTKVSIFHAQTELLEPPRSFSILLFKMLFSTFALSSFLSLSTAWSIPRRQDAPYVYIPVEFLYGADSRVTTNITFGTSQPITVVMDTGSSDAWIWQAGAIVHWGSPFLFDPGPCNLTVPSTLTYSPLLSPTSHTQNKTSEYVYASNSKIVQGILYSNDTLTFPTNTSTTLPNTQLALENSAILRLQDNGSCTPPPSYDKGIIGLANFINANATQGPSFRQNLFDTSAIKTKTLVTWFDTPPSALSTLSGGLLLGAIDTSKFLSPLVRVPNVVTTGQIGYYIPKPNITFNGQSFVPDQNTTCLLDSGTHADYLPFNPVGGLGSAFFNASSGMLINENGVVAYNGSCEGIPSSLNITYTFTGATTGESVKIDVPLRNYARGASSEDGQICLLNLDVGGCTFGAPFFSGAVVAVDDGVGVLALAQGGVSEVGSGVDEATLKVFEVGETFDYD</sequence>
<evidence type="ECO:0000256" key="1">
    <source>
        <dbReference type="ARBA" id="ARBA00007447"/>
    </source>
</evidence>
<dbReference type="InterPro" id="IPR021109">
    <property type="entry name" value="Peptidase_aspartic_dom_sf"/>
</dbReference>
<dbReference type="InterPro" id="IPR001461">
    <property type="entry name" value="Aspartic_peptidase_A1"/>
</dbReference>
<evidence type="ECO:0000313" key="4">
    <source>
        <dbReference type="Proteomes" id="UP000235786"/>
    </source>
</evidence>
<dbReference type="OrthoDB" id="771136at2759"/>
<organism evidence="3 4">
    <name type="scientific">Hyaloscypha variabilis (strain UAMH 11265 / GT02V1 / F)</name>
    <name type="common">Meliniomyces variabilis</name>
    <dbReference type="NCBI Taxonomy" id="1149755"/>
    <lineage>
        <taxon>Eukaryota</taxon>
        <taxon>Fungi</taxon>
        <taxon>Dikarya</taxon>
        <taxon>Ascomycota</taxon>
        <taxon>Pezizomycotina</taxon>
        <taxon>Leotiomycetes</taxon>
        <taxon>Helotiales</taxon>
        <taxon>Hyaloscyphaceae</taxon>
        <taxon>Hyaloscypha</taxon>
        <taxon>Hyaloscypha variabilis</taxon>
    </lineage>
</organism>
<comment type="similarity">
    <text evidence="1">Belongs to the peptidase A1 family.</text>
</comment>
<reference evidence="3 4" key="1">
    <citation type="submission" date="2016-04" db="EMBL/GenBank/DDBJ databases">
        <title>A degradative enzymes factory behind the ericoid mycorrhizal symbiosis.</title>
        <authorList>
            <consortium name="DOE Joint Genome Institute"/>
            <person name="Martino E."/>
            <person name="Morin E."/>
            <person name="Grelet G."/>
            <person name="Kuo A."/>
            <person name="Kohler A."/>
            <person name="Daghino S."/>
            <person name="Barry K."/>
            <person name="Choi C."/>
            <person name="Cichocki N."/>
            <person name="Clum A."/>
            <person name="Copeland A."/>
            <person name="Hainaut M."/>
            <person name="Haridas S."/>
            <person name="Labutti K."/>
            <person name="Lindquist E."/>
            <person name="Lipzen A."/>
            <person name="Khouja H.-R."/>
            <person name="Murat C."/>
            <person name="Ohm R."/>
            <person name="Olson A."/>
            <person name="Spatafora J."/>
            <person name="Veneault-Fourrey C."/>
            <person name="Henrissat B."/>
            <person name="Grigoriev I."/>
            <person name="Martin F."/>
            <person name="Perotto S."/>
        </authorList>
    </citation>
    <scope>NUCLEOTIDE SEQUENCE [LARGE SCALE GENOMIC DNA]</scope>
    <source>
        <strain evidence="3 4">F</strain>
    </source>
</reference>
<dbReference type="Proteomes" id="UP000235786">
    <property type="component" value="Unassembled WGS sequence"/>
</dbReference>
<dbReference type="InterPro" id="IPR034164">
    <property type="entry name" value="Pepsin-like_dom"/>
</dbReference>
<evidence type="ECO:0000259" key="2">
    <source>
        <dbReference type="PROSITE" id="PS51767"/>
    </source>
</evidence>